<accession>A0A6A3NMQ3</accession>
<organism evidence="2 3">
    <name type="scientific">Phytophthora rubi</name>
    <dbReference type="NCBI Taxonomy" id="129364"/>
    <lineage>
        <taxon>Eukaryota</taxon>
        <taxon>Sar</taxon>
        <taxon>Stramenopiles</taxon>
        <taxon>Oomycota</taxon>
        <taxon>Peronosporomycetes</taxon>
        <taxon>Peronosporales</taxon>
        <taxon>Peronosporaceae</taxon>
        <taxon>Phytophthora</taxon>
    </lineage>
</organism>
<feature type="transmembrane region" description="Helical" evidence="1">
    <location>
        <begin position="415"/>
        <end position="435"/>
    </location>
</feature>
<proteinExistence type="predicted"/>
<dbReference type="EMBL" id="QXFV01000306">
    <property type="protein sequence ID" value="KAE9041714.1"/>
    <property type="molecule type" value="Genomic_DNA"/>
</dbReference>
<name>A0A6A3NMQ3_9STRA</name>
<feature type="transmembrane region" description="Helical" evidence="1">
    <location>
        <begin position="478"/>
        <end position="504"/>
    </location>
</feature>
<comment type="caution">
    <text evidence="2">The sequence shown here is derived from an EMBL/GenBank/DDBJ whole genome shotgun (WGS) entry which is preliminary data.</text>
</comment>
<reference evidence="2 3" key="1">
    <citation type="submission" date="2018-09" db="EMBL/GenBank/DDBJ databases">
        <title>Genomic investigation of the strawberry pathogen Phytophthora fragariae indicates pathogenicity is determined by transcriptional variation in three key races.</title>
        <authorList>
            <person name="Adams T.M."/>
            <person name="Armitage A.D."/>
            <person name="Sobczyk M.K."/>
            <person name="Bates H.J."/>
            <person name="Dunwell J.M."/>
            <person name="Nellist C.F."/>
            <person name="Harrison R.J."/>
        </authorList>
    </citation>
    <scope>NUCLEOTIDE SEQUENCE [LARGE SCALE GENOMIC DNA]</scope>
    <source>
        <strain evidence="2 3">SCRP249</strain>
    </source>
</reference>
<feature type="transmembrane region" description="Helical" evidence="1">
    <location>
        <begin position="585"/>
        <end position="610"/>
    </location>
</feature>
<evidence type="ECO:0000313" key="2">
    <source>
        <dbReference type="EMBL" id="KAE9041714.1"/>
    </source>
</evidence>
<evidence type="ECO:0000313" key="3">
    <source>
        <dbReference type="Proteomes" id="UP000429607"/>
    </source>
</evidence>
<sequence length="755" mass="83730">MDIPPQPDEKPNEAAKTSGLWAAQYLAEKQRQNSTRNCKSSLHPSVIQAVLAVSGRCLIAPILLIIVCGITGYFSDATFFIEAKDSYFAYSQLDPVMHGGCTGCVCSCRKVLIQLSAFGSDAILSKPAYEDLQAIATEAVANNDYSRLTPEALTLADQLDSDGAVCSTGTNDWGTPNVVLASTPDGILSVINTLGLSLPPQMRRELEVAVERKNECVSRWNIGILLRLHKFQIVTGSSEYASVPVADINTFPHYTDCRPDIQNEGIIGEKLAYATDGEDLLAVVPDILKLFPYEFTGSSLPAISRYIKTKPTIYGDTTVTQPLFRSYYAGCRVRTVNTTGVYVEDTCTLLEHWHSYGLTLQAPDDLPVCSTGDVCVRNQYNSEWEYTNDLSTTDPTRLEQIISVFRSRYADTVELSVLPCVIVAQILLMGVISLYQVMSHKKSVILAQIWAYRCQNGRMQPFYLAQVTYHLAFNSNMYYLGLSTGTLSSASVLNLSLCFFAFAYSTVNLIKARSGEQVLDRDFRLPWEVILLTASVCVGAVISSYRITSLAFIGDKNGQLLRRTSVLGAKYCGLQDSCYVFTYNLVFVVALAALALGLLATIITLLLKLYKKRNPGAKMYHYRVSNAGLPGAGNQPVKQRLTSFEENCLGVPFTRLFNDCDDFAYTMHMDKRCSTVEAVLLTGYLFYGEHVYQASSVVLLLVARLLPRKIIRTFNQLFMRWYIDPDLGTVSYPMSCTWYRASAENYKLSEATPLA</sequence>
<feature type="transmembrane region" description="Helical" evidence="1">
    <location>
        <begin position="49"/>
        <end position="74"/>
    </location>
</feature>
<keyword evidence="1" id="KW-0812">Transmembrane</keyword>
<protein>
    <submittedName>
        <fullName evidence="2">Uncharacterized protein</fullName>
    </submittedName>
</protein>
<gene>
    <name evidence="2" type="ORF">PR001_g6505</name>
</gene>
<evidence type="ECO:0000256" key="1">
    <source>
        <dbReference type="SAM" id="Phobius"/>
    </source>
</evidence>
<feature type="transmembrane region" description="Helical" evidence="1">
    <location>
        <begin position="525"/>
        <end position="547"/>
    </location>
</feature>
<keyword evidence="1" id="KW-0472">Membrane</keyword>
<dbReference type="AlphaFoldDB" id="A0A6A3NMQ3"/>
<keyword evidence="1" id="KW-1133">Transmembrane helix</keyword>
<dbReference type="Proteomes" id="UP000429607">
    <property type="component" value="Unassembled WGS sequence"/>
</dbReference>